<dbReference type="InterPro" id="IPR036412">
    <property type="entry name" value="HAD-like_sf"/>
</dbReference>
<dbReference type="AlphaFoldDB" id="A0A2P8CVE4"/>
<dbReference type="InterPro" id="IPR023214">
    <property type="entry name" value="HAD_sf"/>
</dbReference>
<dbReference type="PANTHER" id="PTHR43611:SF3">
    <property type="entry name" value="FLAVIN MONONUCLEOTIDE HYDROLASE 1, CHLOROPLATIC"/>
    <property type="match status" value="1"/>
</dbReference>
<accession>A0A2P8CVE4</accession>
<dbReference type="Pfam" id="PF00702">
    <property type="entry name" value="Hydrolase"/>
    <property type="match status" value="1"/>
</dbReference>
<organism evidence="1 2">
    <name type="scientific">Murinocardiopsis flavida</name>
    <dbReference type="NCBI Taxonomy" id="645275"/>
    <lineage>
        <taxon>Bacteria</taxon>
        <taxon>Bacillati</taxon>
        <taxon>Actinomycetota</taxon>
        <taxon>Actinomycetes</taxon>
        <taxon>Streptosporangiales</taxon>
        <taxon>Nocardiopsidaceae</taxon>
        <taxon>Murinocardiopsis</taxon>
    </lineage>
</organism>
<dbReference type="PANTHER" id="PTHR43611">
    <property type="entry name" value="ALPHA-D-GLUCOSE 1-PHOSPHATE PHOSPHATASE"/>
    <property type="match status" value="1"/>
</dbReference>
<dbReference type="GO" id="GO:0016787">
    <property type="term" value="F:hydrolase activity"/>
    <property type="evidence" value="ECO:0007669"/>
    <property type="project" value="UniProtKB-KW"/>
</dbReference>
<dbReference type="PRINTS" id="PR00413">
    <property type="entry name" value="HADHALOGNASE"/>
</dbReference>
<dbReference type="SUPFAM" id="SSF56784">
    <property type="entry name" value="HAD-like"/>
    <property type="match status" value="1"/>
</dbReference>
<gene>
    <name evidence="1" type="ORF">CLV63_12826</name>
</gene>
<proteinExistence type="predicted"/>
<name>A0A2P8CVE4_9ACTN</name>
<dbReference type="RefSeq" id="WP_106586319.1">
    <property type="nucleotide sequence ID" value="NZ_PYGA01000028.1"/>
</dbReference>
<evidence type="ECO:0000313" key="2">
    <source>
        <dbReference type="Proteomes" id="UP000240542"/>
    </source>
</evidence>
<keyword evidence="1" id="KW-0378">Hydrolase</keyword>
<dbReference type="OrthoDB" id="3362560at2"/>
<dbReference type="SFLD" id="SFLDG01129">
    <property type="entry name" value="C1.5:_HAD__Beta-PGM__Phosphata"/>
    <property type="match status" value="1"/>
</dbReference>
<protein>
    <submittedName>
        <fullName evidence="1">Putative hydrolase of the HAD superfamily</fullName>
    </submittedName>
</protein>
<dbReference type="InterPro" id="IPR006439">
    <property type="entry name" value="HAD-SF_hydro_IA"/>
</dbReference>
<dbReference type="Proteomes" id="UP000240542">
    <property type="component" value="Unassembled WGS sequence"/>
</dbReference>
<dbReference type="EMBL" id="PYGA01000028">
    <property type="protein sequence ID" value="PSK88938.1"/>
    <property type="molecule type" value="Genomic_DNA"/>
</dbReference>
<dbReference type="NCBIfam" id="TIGR01509">
    <property type="entry name" value="HAD-SF-IA-v3"/>
    <property type="match status" value="1"/>
</dbReference>
<evidence type="ECO:0000313" key="1">
    <source>
        <dbReference type="EMBL" id="PSK88938.1"/>
    </source>
</evidence>
<dbReference type="Gene3D" id="3.40.50.1000">
    <property type="entry name" value="HAD superfamily/HAD-like"/>
    <property type="match status" value="1"/>
</dbReference>
<dbReference type="SFLD" id="SFLDS00003">
    <property type="entry name" value="Haloacid_Dehalogenase"/>
    <property type="match status" value="1"/>
</dbReference>
<sequence length="204" mass="21168">MDEPIPRAVLCDLDGVLRHFAADQFSSLDAANGLPPGTVASVAFAPERLVPAITGVVTDEQWRSGVAAALAAACGSADRSRALVRAWSASSGSIDAEVLDLLTRARARVPVVLVTNATSRLDTDLAALGIADAFDGVLNSSRLGAAKPDPRVYRAAAALAGVPVGRCLFLDDAPRNVRAAHAAGMPAVLFRRPDDLRRALGPLL</sequence>
<reference evidence="1 2" key="1">
    <citation type="submission" date="2018-03" db="EMBL/GenBank/DDBJ databases">
        <title>Genomic Encyclopedia of Archaeal and Bacterial Type Strains, Phase II (KMG-II): from individual species to whole genera.</title>
        <authorList>
            <person name="Goeker M."/>
        </authorList>
    </citation>
    <scope>NUCLEOTIDE SEQUENCE [LARGE SCALE GENOMIC DNA]</scope>
    <source>
        <strain evidence="1 2">DSM 45312</strain>
    </source>
</reference>
<keyword evidence="2" id="KW-1185">Reference proteome</keyword>
<comment type="caution">
    <text evidence="1">The sequence shown here is derived from an EMBL/GenBank/DDBJ whole genome shotgun (WGS) entry which is preliminary data.</text>
</comment>